<evidence type="ECO:0000313" key="7">
    <source>
        <dbReference type="Proteomes" id="UP000020406"/>
    </source>
</evidence>
<accession>Z9JMV3</accession>
<dbReference type="Pfam" id="PF00657">
    <property type="entry name" value="Lipase_GDSL"/>
    <property type="match status" value="1"/>
</dbReference>
<feature type="signal peptide" evidence="4">
    <location>
        <begin position="1"/>
        <end position="25"/>
    </location>
</feature>
<dbReference type="GO" id="GO:0016788">
    <property type="term" value="F:hydrolase activity, acting on ester bonds"/>
    <property type="evidence" value="ECO:0007669"/>
    <property type="project" value="InterPro"/>
</dbReference>
<sequence length="601" mass="64444">MTMFFHPTRSLIAIAITAATTPAIAHPDFQQTLFFGDSLTDSGYYRPLLPSNVQAITGKFTTNPGWVWAEHVASYYDSNASPNGNGQTGNNYAAGNARVNASSVNALGEAPPLISQTSTYLSANGGKADPNALYAIWGGANDLLAAFATPDQAQAIIGSATAAEISLVNTLKSAGAHYIAVLSIPDLGLTPLAQTTGTAAQSTAAAIAYNTALFTGLQSAGLNIIPVDTFHLLQEIIASPATYGFTNTTDTACTLALPLCNPNTLVNANAPNNYAFADSIHPTTTAHHILGQYTISILEAPPLQQVLTHSAQGVGRGRAYQVGWHLDGTPQHDGLRWWGSMRGDSQRNDRNDLYKSVAPEGLFGLDWNKGQLVSGGFVGYGRMHADFSNDNGTFKQKDKTLGGFFGWYTGPVWVNAQISYSWLNYDVNREVQLGPATRVHRGSPNGSNLTAALNASYEMGEGQLRYGSVAGLIWQKTKLDGYTEQNTSASALGYADQRLNSLLGRVGGQIRFETGVVNPYLQVTYDHEFKKQQTEASAWLQTMPETGMYSVPGLNFNRNYVSIVLGARANIRNLQSNVGLTTTTQKNARDTTLFVNVNGSF</sequence>
<evidence type="ECO:0000256" key="1">
    <source>
        <dbReference type="ARBA" id="ARBA00008668"/>
    </source>
</evidence>
<proteinExistence type="inferred from homology"/>
<dbReference type="OrthoDB" id="5292073at2"/>
<dbReference type="AlphaFoldDB" id="Z9JMV3"/>
<feature type="domain" description="Autotransporter" evidence="5">
    <location>
        <begin position="330"/>
        <end position="601"/>
    </location>
</feature>
<reference evidence="6 7" key="1">
    <citation type="journal article" date="2014" name="Genome Announc.">
        <title>Draft Genome Sequence of Xylella fastidiosa Pear Leaf Scorch Strain in Taiwan.</title>
        <authorList>
            <person name="Su C.C."/>
            <person name="Deng W.L."/>
            <person name="Jan F.J."/>
            <person name="Chang C.J."/>
            <person name="Huang H."/>
            <person name="Chen J."/>
        </authorList>
    </citation>
    <scope>NUCLEOTIDE SEQUENCE [LARGE SCALE GENOMIC DNA]</scope>
    <source>
        <strain evidence="6 7">PLS229</strain>
    </source>
</reference>
<feature type="active site" evidence="3">
    <location>
        <position position="278"/>
    </location>
</feature>
<dbReference type="Gene3D" id="2.40.128.130">
    <property type="entry name" value="Autotransporter beta-domain"/>
    <property type="match status" value="1"/>
</dbReference>
<feature type="active site" description="Nucleophile" evidence="3">
    <location>
        <position position="38"/>
    </location>
</feature>
<dbReference type="SUPFAM" id="SSF103515">
    <property type="entry name" value="Autotransporter"/>
    <property type="match status" value="1"/>
</dbReference>
<dbReference type="PATRIC" id="fig|1444770.3.peg.102"/>
<evidence type="ECO:0000259" key="5">
    <source>
        <dbReference type="PROSITE" id="PS51208"/>
    </source>
</evidence>
<dbReference type="InterPro" id="IPR005546">
    <property type="entry name" value="Autotransporte_beta"/>
</dbReference>
<dbReference type="SMART" id="SM00869">
    <property type="entry name" value="Autotransporter"/>
    <property type="match status" value="1"/>
</dbReference>
<dbReference type="PANTHER" id="PTHR45642">
    <property type="entry name" value="GDSL ESTERASE/LIPASE EXL3"/>
    <property type="match status" value="1"/>
</dbReference>
<dbReference type="PROSITE" id="PS51208">
    <property type="entry name" value="AUTOTRANSPORTER"/>
    <property type="match status" value="1"/>
</dbReference>
<dbReference type="Pfam" id="PF03797">
    <property type="entry name" value="Autotransporter"/>
    <property type="match status" value="1"/>
</dbReference>
<dbReference type="STRING" id="1444770.AF72_00465"/>
<gene>
    <name evidence="6" type="ORF">AF72_00465</name>
</gene>
<organism evidence="6 7">
    <name type="scientific">Xylella taiwanensis</name>
    <dbReference type="NCBI Taxonomy" id="1444770"/>
    <lineage>
        <taxon>Bacteria</taxon>
        <taxon>Pseudomonadati</taxon>
        <taxon>Pseudomonadota</taxon>
        <taxon>Gammaproteobacteria</taxon>
        <taxon>Lysobacterales</taxon>
        <taxon>Lysobacteraceae</taxon>
        <taxon>Xylella</taxon>
    </lineage>
</organism>
<keyword evidence="2 4" id="KW-0732">Signal</keyword>
<dbReference type="InterPro" id="IPR050592">
    <property type="entry name" value="GDSL_lipolytic_enzyme"/>
</dbReference>
<dbReference type="Proteomes" id="UP000020406">
    <property type="component" value="Unassembled WGS sequence"/>
</dbReference>
<name>Z9JMV3_9GAMM</name>
<feature type="chain" id="PRO_5004992575" evidence="4">
    <location>
        <begin position="26"/>
        <end position="601"/>
    </location>
</feature>
<comment type="caution">
    <text evidence="6">The sequence shown here is derived from an EMBL/GenBank/DDBJ whole genome shotgun (WGS) entry which is preliminary data.</text>
</comment>
<comment type="similarity">
    <text evidence="1">Belongs to the 'GDSL' lipolytic enzyme family.</text>
</comment>
<evidence type="ECO:0000256" key="3">
    <source>
        <dbReference type="PIRSR" id="PIRSR037375-1"/>
    </source>
</evidence>
<evidence type="ECO:0000256" key="4">
    <source>
        <dbReference type="SAM" id="SignalP"/>
    </source>
</evidence>
<evidence type="ECO:0000256" key="2">
    <source>
        <dbReference type="ARBA" id="ARBA00022729"/>
    </source>
</evidence>
<dbReference type="InterPro" id="IPR001087">
    <property type="entry name" value="GDSL"/>
</dbReference>
<dbReference type="Gene3D" id="3.40.50.1110">
    <property type="entry name" value="SGNH hydrolase"/>
    <property type="match status" value="1"/>
</dbReference>
<dbReference type="PIRSF" id="PIRSF037375">
    <property type="entry name" value="Autotrns_EstA"/>
    <property type="match status" value="1"/>
</dbReference>
<dbReference type="KEGG" id="xtw:AB672_11555"/>
<dbReference type="CDD" id="cd01847">
    <property type="entry name" value="Triacylglycerol_lipase_like"/>
    <property type="match status" value="1"/>
</dbReference>
<dbReference type="InterPro" id="IPR036514">
    <property type="entry name" value="SGNH_hydro_sf"/>
</dbReference>
<dbReference type="EMBL" id="JDSQ01000001">
    <property type="protein sequence ID" value="EWS79338.1"/>
    <property type="molecule type" value="Genomic_DNA"/>
</dbReference>
<evidence type="ECO:0000313" key="6">
    <source>
        <dbReference type="EMBL" id="EWS79338.1"/>
    </source>
</evidence>
<dbReference type="SUPFAM" id="SSF52266">
    <property type="entry name" value="SGNH hydrolase"/>
    <property type="match status" value="1"/>
</dbReference>
<dbReference type="InterPro" id="IPR036709">
    <property type="entry name" value="Autotransporte_beta_dom_sf"/>
</dbReference>
<dbReference type="PANTHER" id="PTHR45642:SF141">
    <property type="entry name" value="SECRETED EFFECTOR PROTEIN SSEJ"/>
    <property type="match status" value="1"/>
</dbReference>
<dbReference type="InterPro" id="IPR017186">
    <property type="entry name" value="Lipase_autotranspt_EstA"/>
</dbReference>
<dbReference type="eggNOG" id="COG3240">
    <property type="taxonomic scope" value="Bacteria"/>
</dbReference>
<protein>
    <submittedName>
        <fullName evidence="6">Lipase/esterase</fullName>
    </submittedName>
</protein>
<feature type="active site" evidence="3">
    <location>
        <position position="281"/>
    </location>
</feature>
<dbReference type="eggNOG" id="COG5571">
    <property type="taxonomic scope" value="Bacteria"/>
</dbReference>